<sequence>MKRRKSPRNDDVGFGADSFLDIVANIVGILIILTVMVGVRIKKAATSTEPQQLTQQAWDDERQAAIEDWERRRAEIDQTNRQQRRRWQEAKRESQRRQEEQMRERSDEEKEHARRLRERTLAIEERNELNRQREREAERIERDLDALAAKIDQKKIILAQMDLDRTEKLSAIKRDMREVSRLESVVAMEKMALEQDERRQQDATTLVSTLATEVDKLKAIQKKPEPTKKWVHYATPMAQKLQREEIHYRCLGGRISDTHLEDLLAMLKREVKGRGPYVGRITRGQVGPISGYRLRYVLVRGISLREQLVNPYVATVQVAQWELVAEDDQLGEIGAVALQEGSEFLSSLSYRPSRVFAVTLWVYPDSFELAKTIRDHLHQKGYTVALRPLPSGFPIAGSPSGTASEGQ</sequence>
<evidence type="ECO:0000313" key="3">
    <source>
        <dbReference type="EMBL" id="QDU63624.1"/>
    </source>
</evidence>
<evidence type="ECO:0000313" key="4">
    <source>
        <dbReference type="Proteomes" id="UP000317093"/>
    </source>
</evidence>
<proteinExistence type="predicted"/>
<keyword evidence="2" id="KW-0812">Transmembrane</keyword>
<dbReference type="KEGG" id="knv:Pan216_45050"/>
<keyword evidence="4" id="KW-1185">Reference proteome</keyword>
<gene>
    <name evidence="3" type="ORF">Pan216_45050</name>
</gene>
<dbReference type="Proteomes" id="UP000317093">
    <property type="component" value="Chromosome"/>
</dbReference>
<dbReference type="OrthoDB" id="284128at2"/>
<evidence type="ECO:0000256" key="1">
    <source>
        <dbReference type="SAM" id="MobiDB-lite"/>
    </source>
</evidence>
<dbReference type="AlphaFoldDB" id="A0A518B9G5"/>
<reference evidence="3 4" key="1">
    <citation type="submission" date="2019-02" db="EMBL/GenBank/DDBJ databases">
        <title>Deep-cultivation of Planctomycetes and their phenomic and genomic characterization uncovers novel biology.</title>
        <authorList>
            <person name="Wiegand S."/>
            <person name="Jogler M."/>
            <person name="Boedeker C."/>
            <person name="Pinto D."/>
            <person name="Vollmers J."/>
            <person name="Rivas-Marin E."/>
            <person name="Kohn T."/>
            <person name="Peeters S.H."/>
            <person name="Heuer A."/>
            <person name="Rast P."/>
            <person name="Oberbeckmann S."/>
            <person name="Bunk B."/>
            <person name="Jeske O."/>
            <person name="Meyerdierks A."/>
            <person name="Storesund J.E."/>
            <person name="Kallscheuer N."/>
            <person name="Luecker S."/>
            <person name="Lage O.M."/>
            <person name="Pohl T."/>
            <person name="Merkel B.J."/>
            <person name="Hornburger P."/>
            <person name="Mueller R.-W."/>
            <person name="Bruemmer F."/>
            <person name="Labrenz M."/>
            <person name="Spormann A.M."/>
            <person name="Op den Camp H."/>
            <person name="Overmann J."/>
            <person name="Amann R."/>
            <person name="Jetten M.S.M."/>
            <person name="Mascher T."/>
            <person name="Medema M.H."/>
            <person name="Devos D.P."/>
            <person name="Kaster A.-K."/>
            <person name="Ovreas L."/>
            <person name="Rohde M."/>
            <person name="Galperin M.Y."/>
            <person name="Jogler C."/>
        </authorList>
    </citation>
    <scope>NUCLEOTIDE SEQUENCE [LARGE SCALE GENOMIC DNA]</scope>
    <source>
        <strain evidence="3 4">Pan216</strain>
    </source>
</reference>
<protein>
    <submittedName>
        <fullName evidence="3">Uncharacterized protein</fullName>
    </submittedName>
</protein>
<name>A0A518B9G5_9BACT</name>
<feature type="region of interest" description="Disordered" evidence="1">
    <location>
        <begin position="78"/>
        <end position="115"/>
    </location>
</feature>
<feature type="compositionally biased region" description="Basic and acidic residues" evidence="1">
    <location>
        <begin position="86"/>
        <end position="115"/>
    </location>
</feature>
<evidence type="ECO:0000256" key="2">
    <source>
        <dbReference type="SAM" id="Phobius"/>
    </source>
</evidence>
<keyword evidence="2" id="KW-1133">Transmembrane helix</keyword>
<dbReference type="EMBL" id="CP036279">
    <property type="protein sequence ID" value="QDU63624.1"/>
    <property type="molecule type" value="Genomic_DNA"/>
</dbReference>
<keyword evidence="2" id="KW-0472">Membrane</keyword>
<accession>A0A518B9G5</accession>
<dbReference type="RefSeq" id="WP_145261229.1">
    <property type="nucleotide sequence ID" value="NZ_CP036279.1"/>
</dbReference>
<feature type="transmembrane region" description="Helical" evidence="2">
    <location>
        <begin position="20"/>
        <end position="41"/>
    </location>
</feature>
<organism evidence="3 4">
    <name type="scientific">Kolteria novifilia</name>
    <dbReference type="NCBI Taxonomy" id="2527975"/>
    <lineage>
        <taxon>Bacteria</taxon>
        <taxon>Pseudomonadati</taxon>
        <taxon>Planctomycetota</taxon>
        <taxon>Planctomycetia</taxon>
        <taxon>Kolteriales</taxon>
        <taxon>Kolteriaceae</taxon>
        <taxon>Kolteria</taxon>
    </lineage>
</organism>